<evidence type="ECO:0000256" key="5">
    <source>
        <dbReference type="ARBA" id="ARBA00022679"/>
    </source>
</evidence>
<feature type="domain" description="Histidine kinase" evidence="11">
    <location>
        <begin position="260"/>
        <end position="475"/>
    </location>
</feature>
<dbReference type="CDD" id="cd00082">
    <property type="entry name" value="HisKA"/>
    <property type="match status" value="1"/>
</dbReference>
<dbReference type="PANTHER" id="PTHR45436">
    <property type="entry name" value="SENSOR HISTIDINE KINASE YKOH"/>
    <property type="match status" value="1"/>
</dbReference>
<protein>
    <recommendedName>
        <fullName evidence="3">histidine kinase</fullName>
        <ecNumber evidence="3">2.7.13.3</ecNumber>
    </recommendedName>
</protein>
<evidence type="ECO:0000256" key="4">
    <source>
        <dbReference type="ARBA" id="ARBA00022553"/>
    </source>
</evidence>
<dbReference type="InterPro" id="IPR004358">
    <property type="entry name" value="Sig_transdc_His_kin-like_C"/>
</dbReference>
<feature type="transmembrane region" description="Helical" evidence="10">
    <location>
        <begin position="12"/>
        <end position="34"/>
    </location>
</feature>
<keyword evidence="5 12" id="KW-0808">Transferase</keyword>
<dbReference type="EC" id="2.7.13.3" evidence="3"/>
<evidence type="ECO:0000256" key="10">
    <source>
        <dbReference type="SAM" id="Phobius"/>
    </source>
</evidence>
<evidence type="ECO:0000256" key="6">
    <source>
        <dbReference type="ARBA" id="ARBA00022692"/>
    </source>
</evidence>
<dbReference type="InterPro" id="IPR003594">
    <property type="entry name" value="HATPase_dom"/>
</dbReference>
<evidence type="ECO:0000256" key="1">
    <source>
        <dbReference type="ARBA" id="ARBA00000085"/>
    </source>
</evidence>
<comment type="caution">
    <text evidence="12">The sequence shown here is derived from an EMBL/GenBank/DDBJ whole genome shotgun (WGS) entry which is preliminary data.</text>
</comment>
<evidence type="ECO:0000256" key="8">
    <source>
        <dbReference type="ARBA" id="ARBA00022989"/>
    </source>
</evidence>
<evidence type="ECO:0000256" key="3">
    <source>
        <dbReference type="ARBA" id="ARBA00012438"/>
    </source>
</evidence>
<dbReference type="SMART" id="SM00387">
    <property type="entry name" value="HATPase_c"/>
    <property type="match status" value="1"/>
</dbReference>
<dbReference type="PANTHER" id="PTHR45436:SF1">
    <property type="entry name" value="SENSOR PROTEIN QSEC"/>
    <property type="match status" value="1"/>
</dbReference>
<sequence>MSEPSRKPIWSLRSQLLVGILLPVIACIALNMLWSYRASLQALHTAYDRTLLASAKTIGEQLDVDGYDEHARIHALVPYSALEAFEADTHTRLYYRVSSLDGQLISGFDDLPFWRGTIPAQPPYAALVDFYGSTYRDQPVRIAVLLQPVARATGRSMAVIQVAETLQLRHNLALNLLTETLWQNAVLLGLLVLTIMIVVQRVTRAVREVGHAIGQRPHHDFQPLQRNAVPRELQPWIDGMNRAIERLRDLLSHQKRFVRDASHQLRTPLAVLKVQVQSARQGDMPAATALQEIEATVDRATLLANQMLSLAKVEQLRQQPQTGKLTAWDAIVREVALDLAPLIADKLLDFELQADTAIPLCAHEWMLRELVRNLLHNAIRHAPIGSALLVTLTLQADRQHACLRILDEGPGLPEELLQRLYQPFSAGDTRNGSGLGLAICMEIVQALQGSLELHNRYQGPHIIGLQAAACLPVAAVQSAPAQPPGTAAR</sequence>
<dbReference type="SUPFAM" id="SSF55874">
    <property type="entry name" value="ATPase domain of HSP90 chaperone/DNA topoisomerase II/histidine kinase"/>
    <property type="match status" value="1"/>
</dbReference>
<dbReference type="InterPro" id="IPR050428">
    <property type="entry name" value="TCS_sensor_his_kinase"/>
</dbReference>
<dbReference type="PRINTS" id="PR00344">
    <property type="entry name" value="BCTRLSENSOR"/>
</dbReference>
<keyword evidence="13" id="KW-1185">Reference proteome</keyword>
<evidence type="ECO:0000259" key="11">
    <source>
        <dbReference type="PROSITE" id="PS50109"/>
    </source>
</evidence>
<comment type="catalytic activity">
    <reaction evidence="1">
        <text>ATP + protein L-histidine = ADP + protein N-phospho-L-histidine.</text>
        <dbReference type="EC" id="2.7.13.3"/>
    </reaction>
</comment>
<evidence type="ECO:0000256" key="9">
    <source>
        <dbReference type="ARBA" id="ARBA00023136"/>
    </source>
</evidence>
<evidence type="ECO:0000313" key="12">
    <source>
        <dbReference type="EMBL" id="MEZ2740038.1"/>
    </source>
</evidence>
<dbReference type="Pfam" id="PF08521">
    <property type="entry name" value="2CSK_N"/>
    <property type="match status" value="1"/>
</dbReference>
<accession>A0ABV4II20</accession>
<dbReference type="InterPro" id="IPR013727">
    <property type="entry name" value="2CSK_N"/>
</dbReference>
<dbReference type="GO" id="GO:0004673">
    <property type="term" value="F:protein histidine kinase activity"/>
    <property type="evidence" value="ECO:0007669"/>
    <property type="project" value="UniProtKB-EC"/>
</dbReference>
<dbReference type="InterPro" id="IPR005467">
    <property type="entry name" value="His_kinase_dom"/>
</dbReference>
<reference evidence="12 13" key="1">
    <citation type="submission" date="2024-08" db="EMBL/GenBank/DDBJ databases">
        <authorList>
            <person name="Feng Z."/>
            <person name="Ronholm J."/>
        </authorList>
    </citation>
    <scope>NUCLEOTIDE SEQUENCE [LARGE SCALE GENOMIC DNA]</scope>
    <source>
        <strain evidence="12 13">4-AB0-8</strain>
    </source>
</reference>
<dbReference type="EMBL" id="JBGJLR010000012">
    <property type="protein sequence ID" value="MEZ2740038.1"/>
    <property type="molecule type" value="Genomic_DNA"/>
</dbReference>
<dbReference type="Gene3D" id="3.30.565.10">
    <property type="entry name" value="Histidine kinase-like ATPase, C-terminal domain"/>
    <property type="match status" value="1"/>
</dbReference>
<evidence type="ECO:0000256" key="7">
    <source>
        <dbReference type="ARBA" id="ARBA00022777"/>
    </source>
</evidence>
<dbReference type="InterPro" id="IPR036097">
    <property type="entry name" value="HisK_dim/P_sf"/>
</dbReference>
<evidence type="ECO:0000313" key="13">
    <source>
        <dbReference type="Proteomes" id="UP001567350"/>
    </source>
</evidence>
<organism evidence="12 13">
    <name type="scientific">Comamonas jiangduensis</name>
    <dbReference type="NCBI Taxonomy" id="1194168"/>
    <lineage>
        <taxon>Bacteria</taxon>
        <taxon>Pseudomonadati</taxon>
        <taxon>Pseudomonadota</taxon>
        <taxon>Betaproteobacteria</taxon>
        <taxon>Burkholderiales</taxon>
        <taxon>Comamonadaceae</taxon>
        <taxon>Comamonas</taxon>
    </lineage>
</organism>
<dbReference type="InterPro" id="IPR003661">
    <property type="entry name" value="HisK_dim/P_dom"/>
</dbReference>
<dbReference type="InterPro" id="IPR036890">
    <property type="entry name" value="HATPase_C_sf"/>
</dbReference>
<gene>
    <name evidence="12" type="ORF">ACBP88_11375</name>
</gene>
<dbReference type="PROSITE" id="PS50109">
    <property type="entry name" value="HIS_KIN"/>
    <property type="match status" value="1"/>
</dbReference>
<dbReference type="Pfam" id="PF00512">
    <property type="entry name" value="HisKA"/>
    <property type="match status" value="1"/>
</dbReference>
<comment type="subcellular location">
    <subcellularLocation>
        <location evidence="2">Membrane</location>
    </subcellularLocation>
</comment>
<keyword evidence="8 10" id="KW-1133">Transmembrane helix</keyword>
<keyword evidence="7 12" id="KW-0418">Kinase</keyword>
<dbReference type="Gene3D" id="1.10.287.130">
    <property type="match status" value="1"/>
</dbReference>
<dbReference type="RefSeq" id="WP_370892666.1">
    <property type="nucleotide sequence ID" value="NZ_JBGJLR010000012.1"/>
</dbReference>
<dbReference type="SUPFAM" id="SSF47384">
    <property type="entry name" value="Homodimeric domain of signal transducing histidine kinase"/>
    <property type="match status" value="1"/>
</dbReference>
<evidence type="ECO:0000256" key="2">
    <source>
        <dbReference type="ARBA" id="ARBA00004370"/>
    </source>
</evidence>
<name>A0ABV4II20_9BURK</name>
<dbReference type="SMART" id="SM00388">
    <property type="entry name" value="HisKA"/>
    <property type="match status" value="1"/>
</dbReference>
<keyword evidence="9 10" id="KW-0472">Membrane</keyword>
<keyword evidence="6 10" id="KW-0812">Transmembrane</keyword>
<dbReference type="Pfam" id="PF02518">
    <property type="entry name" value="HATPase_c"/>
    <property type="match status" value="1"/>
</dbReference>
<dbReference type="Proteomes" id="UP001567350">
    <property type="component" value="Unassembled WGS sequence"/>
</dbReference>
<keyword evidence="4" id="KW-0597">Phosphoprotein</keyword>
<proteinExistence type="predicted"/>